<gene>
    <name evidence="1" type="ORF">CDAR_456571</name>
</gene>
<keyword evidence="2" id="KW-1185">Reference proteome</keyword>
<protein>
    <submittedName>
        <fullName evidence="1">Uncharacterized protein</fullName>
    </submittedName>
</protein>
<organism evidence="1 2">
    <name type="scientific">Caerostris darwini</name>
    <dbReference type="NCBI Taxonomy" id="1538125"/>
    <lineage>
        <taxon>Eukaryota</taxon>
        <taxon>Metazoa</taxon>
        <taxon>Ecdysozoa</taxon>
        <taxon>Arthropoda</taxon>
        <taxon>Chelicerata</taxon>
        <taxon>Arachnida</taxon>
        <taxon>Araneae</taxon>
        <taxon>Araneomorphae</taxon>
        <taxon>Entelegynae</taxon>
        <taxon>Araneoidea</taxon>
        <taxon>Araneidae</taxon>
        <taxon>Caerostris</taxon>
    </lineage>
</organism>
<evidence type="ECO:0000313" key="2">
    <source>
        <dbReference type="Proteomes" id="UP001054837"/>
    </source>
</evidence>
<dbReference type="EMBL" id="BPLQ01009136">
    <property type="protein sequence ID" value="GIY42012.1"/>
    <property type="molecule type" value="Genomic_DNA"/>
</dbReference>
<evidence type="ECO:0000313" key="1">
    <source>
        <dbReference type="EMBL" id="GIY42012.1"/>
    </source>
</evidence>
<reference evidence="1 2" key="1">
    <citation type="submission" date="2021-06" db="EMBL/GenBank/DDBJ databases">
        <title>Caerostris darwini draft genome.</title>
        <authorList>
            <person name="Kono N."/>
            <person name="Arakawa K."/>
        </authorList>
    </citation>
    <scope>NUCLEOTIDE SEQUENCE [LARGE SCALE GENOMIC DNA]</scope>
</reference>
<sequence>MMIQRIRLNDDDSEIRLNDDDSEIRLNDDDSDIRLNDDDSEIRGVNLTFDSLDRCRVCFAFKPEGVYRAARARDKMVGLLVLCKDCKRSGGNLVSRKSNQKMDASLVKNVKIIFNTRIKSRDDVLFKKEKQHPSVLLKGFNERTLPEESLFGIRSSSRFSVRG</sequence>
<name>A0AAV4TB33_9ARAC</name>
<accession>A0AAV4TB33</accession>
<proteinExistence type="predicted"/>
<comment type="caution">
    <text evidence="1">The sequence shown here is derived from an EMBL/GenBank/DDBJ whole genome shotgun (WGS) entry which is preliminary data.</text>
</comment>
<dbReference type="AlphaFoldDB" id="A0AAV4TB33"/>
<dbReference type="Proteomes" id="UP001054837">
    <property type="component" value="Unassembled WGS sequence"/>
</dbReference>